<feature type="domain" description="Spo11/DNA topoisomerase VI subunit A N-terminal" evidence="11">
    <location>
        <begin position="97"/>
        <end position="161"/>
    </location>
</feature>
<evidence type="ECO:0000256" key="8">
    <source>
        <dbReference type="ARBA" id="ARBA00023125"/>
    </source>
</evidence>
<dbReference type="GO" id="GO:0042138">
    <property type="term" value="P:meiotic DNA double-strand break formation"/>
    <property type="evidence" value="ECO:0007669"/>
    <property type="project" value="TreeGrafter"/>
</dbReference>
<dbReference type="GO" id="GO:0000706">
    <property type="term" value="P:meiotic DNA double-strand break processing"/>
    <property type="evidence" value="ECO:0007669"/>
    <property type="project" value="TreeGrafter"/>
</dbReference>
<evidence type="ECO:0000313" key="14">
    <source>
        <dbReference type="Proteomes" id="UP000321393"/>
    </source>
</evidence>
<comment type="similarity">
    <text evidence="3 10">Belongs to the TOP6A family.</text>
</comment>
<dbReference type="SUPFAM" id="SSF56726">
    <property type="entry name" value="DNA topoisomerase IV, alpha subunit"/>
    <property type="match status" value="1"/>
</dbReference>
<dbReference type="STRING" id="1194695.A0A5A7TMD5"/>
<evidence type="ECO:0000256" key="7">
    <source>
        <dbReference type="ARBA" id="ARBA00023029"/>
    </source>
</evidence>
<dbReference type="PROSITE" id="PS52041">
    <property type="entry name" value="TOPO_IIB"/>
    <property type="match status" value="1"/>
</dbReference>
<comment type="cofactor">
    <cofactor evidence="2">
        <name>Mg(2+)</name>
        <dbReference type="ChEBI" id="CHEBI:18420"/>
    </cofactor>
</comment>
<dbReference type="PANTHER" id="PTHR10848">
    <property type="entry name" value="MEIOTIC RECOMBINATION PROTEIN SPO11"/>
    <property type="match status" value="1"/>
</dbReference>
<evidence type="ECO:0000256" key="4">
    <source>
        <dbReference type="ARBA" id="ARBA00012895"/>
    </source>
</evidence>
<sequence length="394" mass="44760">MEPAGLFESSMRFFSDQELCYADILTPQEVVARIQIAVLNFLRILNSSSPAISNLPLIDRRSSNSRVSQGILTDDSWIFLSHSFCTRSLMRPNASKAFVRVWKLMEMCSQILIQDKRVTQRELFYKLLCDSPAYFSTQLHVNRTIQDVVALLQCSRYSLGIMASSRGLVAGRLLLQAHCTAFLIGLEPEQEVVDCTACGSSGYPISGDLDLLKMLTLKTDARYIIVIEKHAIFQRLADDRVFNHIPSILITAKGYPDLATRYFLHKIGKTFPHLPMFGLVDWNPAGMAILCTFKYGSIGMGLEAYRYACNVKWLGVRGDDLQLIPQESLVPLKPRDLQIAKSLMSSKILQENYRQELTLMVERGQKAELEALYHNGFDYLEKYIVKKIIQFSYI</sequence>
<protein>
    <recommendedName>
        <fullName evidence="4">DNA topoisomerase (ATP-hydrolyzing)</fullName>
        <ecNumber evidence="4">5.6.2.2</ecNumber>
    </recommendedName>
</protein>
<name>A0A5A7TMD5_CUCMM</name>
<dbReference type="InterPro" id="IPR013049">
    <property type="entry name" value="Spo11/TopoVI_A_N"/>
</dbReference>
<evidence type="ECO:0000259" key="12">
    <source>
        <dbReference type="Pfam" id="PF21180"/>
    </source>
</evidence>
<organism evidence="13 14">
    <name type="scientific">Cucumis melo var. makuwa</name>
    <name type="common">Oriental melon</name>
    <dbReference type="NCBI Taxonomy" id="1194695"/>
    <lineage>
        <taxon>Eukaryota</taxon>
        <taxon>Viridiplantae</taxon>
        <taxon>Streptophyta</taxon>
        <taxon>Embryophyta</taxon>
        <taxon>Tracheophyta</taxon>
        <taxon>Spermatophyta</taxon>
        <taxon>Magnoliopsida</taxon>
        <taxon>eudicotyledons</taxon>
        <taxon>Gunneridae</taxon>
        <taxon>Pentapetalae</taxon>
        <taxon>rosids</taxon>
        <taxon>fabids</taxon>
        <taxon>Cucurbitales</taxon>
        <taxon>Cucurbitaceae</taxon>
        <taxon>Benincaseae</taxon>
        <taxon>Cucumis</taxon>
    </lineage>
</organism>
<gene>
    <name evidence="13" type="ORF">E6C27_scaffold44G002190</name>
</gene>
<dbReference type="InterPro" id="IPR034136">
    <property type="entry name" value="TOPRIM_Topo6A/Spo11"/>
</dbReference>
<feature type="active site" description="O-(5'-phospho-DNA)-tyrosine intermediate" evidence="10">
    <location>
        <position position="125"/>
    </location>
</feature>
<dbReference type="PANTHER" id="PTHR10848:SF0">
    <property type="entry name" value="MEIOTIC RECOMBINATION PROTEIN SPO11"/>
    <property type="match status" value="1"/>
</dbReference>
<dbReference type="CDD" id="cd00223">
    <property type="entry name" value="TOPRIM_TopoIIB_SPO"/>
    <property type="match status" value="1"/>
</dbReference>
<dbReference type="FunFam" id="1.10.10.10:FF:000487">
    <property type="entry name" value="Meiotic recombination protein SPO11-2"/>
    <property type="match status" value="1"/>
</dbReference>
<evidence type="ECO:0000256" key="1">
    <source>
        <dbReference type="ARBA" id="ARBA00000185"/>
    </source>
</evidence>
<dbReference type="Proteomes" id="UP000321393">
    <property type="component" value="Unassembled WGS sequence"/>
</dbReference>
<dbReference type="GO" id="GO:0005524">
    <property type="term" value="F:ATP binding"/>
    <property type="evidence" value="ECO:0007669"/>
    <property type="project" value="InterPro"/>
</dbReference>
<dbReference type="Gene3D" id="3.40.1360.10">
    <property type="match status" value="1"/>
</dbReference>
<dbReference type="GO" id="GO:0003677">
    <property type="term" value="F:DNA binding"/>
    <property type="evidence" value="ECO:0007669"/>
    <property type="project" value="UniProtKB-UniRule"/>
</dbReference>
<dbReference type="EMBL" id="SSTE01015921">
    <property type="protein sequence ID" value="KAA0042721.1"/>
    <property type="molecule type" value="Genomic_DNA"/>
</dbReference>
<dbReference type="GO" id="GO:0007131">
    <property type="term" value="P:reciprocal meiotic recombination"/>
    <property type="evidence" value="ECO:0007669"/>
    <property type="project" value="TreeGrafter"/>
</dbReference>
<keyword evidence="9 10" id="KW-0413">Isomerase</keyword>
<dbReference type="GO" id="GO:0003918">
    <property type="term" value="F:DNA topoisomerase type II (double strand cut, ATP-hydrolyzing) activity"/>
    <property type="evidence" value="ECO:0007669"/>
    <property type="project" value="UniProtKB-UniRule"/>
</dbReference>
<accession>A0A5A7TMD5</accession>
<feature type="domain" description="Topoisomerase 6 subunit A/Spo11 TOPRIM" evidence="12">
    <location>
        <begin position="223"/>
        <end position="388"/>
    </location>
</feature>
<evidence type="ECO:0000256" key="10">
    <source>
        <dbReference type="PROSITE-ProRule" id="PRU01385"/>
    </source>
</evidence>
<comment type="catalytic activity">
    <reaction evidence="1 10">
        <text>ATP-dependent breakage, passage and rejoining of double-stranded DNA.</text>
        <dbReference type="EC" id="5.6.2.2"/>
    </reaction>
</comment>
<dbReference type="EC" id="5.6.2.2" evidence="4"/>
<evidence type="ECO:0000256" key="9">
    <source>
        <dbReference type="ARBA" id="ARBA00023235"/>
    </source>
</evidence>
<evidence type="ECO:0000259" key="11">
    <source>
        <dbReference type="Pfam" id="PF04406"/>
    </source>
</evidence>
<dbReference type="OrthoDB" id="5377392at2759"/>
<keyword evidence="7 10" id="KW-0799">Topoisomerase</keyword>
<evidence type="ECO:0000256" key="2">
    <source>
        <dbReference type="ARBA" id="ARBA00001946"/>
    </source>
</evidence>
<keyword evidence="5" id="KW-0479">Metal-binding</keyword>
<evidence type="ECO:0000313" key="13">
    <source>
        <dbReference type="EMBL" id="KAA0042721.1"/>
    </source>
</evidence>
<evidence type="ECO:0000256" key="5">
    <source>
        <dbReference type="ARBA" id="ARBA00022723"/>
    </source>
</evidence>
<dbReference type="InterPro" id="IPR002815">
    <property type="entry name" value="Spo11/TopoVI_A"/>
</dbReference>
<dbReference type="Gene3D" id="1.10.10.10">
    <property type="entry name" value="Winged helix-like DNA-binding domain superfamily/Winged helix DNA-binding domain"/>
    <property type="match status" value="1"/>
</dbReference>
<dbReference type="InterPro" id="IPR036388">
    <property type="entry name" value="WH-like_DNA-bd_sf"/>
</dbReference>
<proteinExistence type="inferred from homology"/>
<evidence type="ECO:0000256" key="3">
    <source>
        <dbReference type="ARBA" id="ARBA00006559"/>
    </source>
</evidence>
<keyword evidence="6" id="KW-0460">Magnesium</keyword>
<dbReference type="AlphaFoldDB" id="A0A5A7TMD5"/>
<dbReference type="Pfam" id="PF04406">
    <property type="entry name" value="TP6A_N"/>
    <property type="match status" value="1"/>
</dbReference>
<dbReference type="GO" id="GO:0000228">
    <property type="term" value="C:nuclear chromosome"/>
    <property type="evidence" value="ECO:0007669"/>
    <property type="project" value="TreeGrafter"/>
</dbReference>
<keyword evidence="8 10" id="KW-0238">DNA-binding</keyword>
<evidence type="ECO:0000256" key="6">
    <source>
        <dbReference type="ARBA" id="ARBA00022842"/>
    </source>
</evidence>
<dbReference type="PRINTS" id="PR01550">
    <property type="entry name" value="TOP6AFAMILY"/>
</dbReference>
<dbReference type="InterPro" id="IPR036078">
    <property type="entry name" value="Spo11/TopoVI_A_sf"/>
</dbReference>
<comment type="caution">
    <text evidence="13">The sequence shown here is derived from an EMBL/GenBank/DDBJ whole genome shotgun (WGS) entry which is preliminary data.</text>
</comment>
<reference evidence="13 14" key="1">
    <citation type="submission" date="2019-08" db="EMBL/GenBank/DDBJ databases">
        <title>Draft genome sequences of two oriental melons (Cucumis melo L. var makuwa).</title>
        <authorList>
            <person name="Kwon S.-Y."/>
        </authorList>
    </citation>
    <scope>NUCLEOTIDE SEQUENCE [LARGE SCALE GENOMIC DNA]</scope>
    <source>
        <strain evidence="14">cv. SW 3</strain>
        <tissue evidence="13">Leaf</tissue>
    </source>
</reference>
<dbReference type="GO" id="GO:0046872">
    <property type="term" value="F:metal ion binding"/>
    <property type="evidence" value="ECO:0007669"/>
    <property type="project" value="UniProtKB-KW"/>
</dbReference>
<dbReference type="Pfam" id="PF21180">
    <property type="entry name" value="TOP6A-Spo11_Toprim"/>
    <property type="match status" value="1"/>
</dbReference>